<evidence type="ECO:0000313" key="2">
    <source>
        <dbReference type="Proteomes" id="UP000533476"/>
    </source>
</evidence>
<sequence length="106" mass="12483">MSARPPLHLTSHGLERWCQRTGHEPHAVHTAWQEAVFRGTARIHVYHGRRTVLAYGYQVGDWILVVGYQAGRYHPGYHKERPTGYRLLSVWSPQWWAIRVNRMGRR</sequence>
<name>A0A7Y0L7E7_9FIRM</name>
<gene>
    <name evidence="1" type="ORF">HIJ39_15815</name>
</gene>
<accession>A0A7Y0L7E7</accession>
<dbReference type="Proteomes" id="UP000533476">
    <property type="component" value="Unassembled WGS sequence"/>
</dbReference>
<protein>
    <submittedName>
        <fullName evidence="1">Uncharacterized protein</fullName>
    </submittedName>
</protein>
<dbReference type="EMBL" id="JABBVZ010000067">
    <property type="protein sequence ID" value="NMP23805.1"/>
    <property type="molecule type" value="Genomic_DNA"/>
</dbReference>
<reference evidence="1 2" key="1">
    <citation type="submission" date="2020-04" db="EMBL/GenBank/DDBJ databases">
        <authorList>
            <person name="Zhang R."/>
            <person name="Schippers A."/>
        </authorList>
    </citation>
    <scope>NUCLEOTIDE SEQUENCE [LARGE SCALE GENOMIC DNA]</scope>
    <source>
        <strain evidence="1 2">DSM 109850</strain>
    </source>
</reference>
<organism evidence="1 2">
    <name type="scientific">Sulfobacillus harzensis</name>
    <dbReference type="NCBI Taxonomy" id="2729629"/>
    <lineage>
        <taxon>Bacteria</taxon>
        <taxon>Bacillati</taxon>
        <taxon>Bacillota</taxon>
        <taxon>Clostridia</taxon>
        <taxon>Eubacteriales</taxon>
        <taxon>Clostridiales Family XVII. Incertae Sedis</taxon>
        <taxon>Sulfobacillus</taxon>
    </lineage>
</organism>
<keyword evidence="2" id="KW-1185">Reference proteome</keyword>
<dbReference type="RefSeq" id="WP_169101397.1">
    <property type="nucleotide sequence ID" value="NZ_JABBVZ010000067.1"/>
</dbReference>
<evidence type="ECO:0000313" key="1">
    <source>
        <dbReference type="EMBL" id="NMP23805.1"/>
    </source>
</evidence>
<proteinExistence type="predicted"/>
<dbReference type="AlphaFoldDB" id="A0A7Y0L7E7"/>
<comment type="caution">
    <text evidence="1">The sequence shown here is derived from an EMBL/GenBank/DDBJ whole genome shotgun (WGS) entry which is preliminary data.</text>
</comment>